<dbReference type="Proteomes" id="UP001139971">
    <property type="component" value="Unassembled WGS sequence"/>
</dbReference>
<dbReference type="EMBL" id="JAOVZO020000018">
    <property type="protein sequence ID" value="MDC8014608.1"/>
    <property type="molecule type" value="Genomic_DNA"/>
</dbReference>
<feature type="chain" id="PRO_5040745816" evidence="1">
    <location>
        <begin position="19"/>
        <end position="131"/>
    </location>
</feature>
<sequence length="131" mass="13713">MKRFVAALAIVAAGAAHAATHGAATGGGSYYVEWTSEPDPLPLNALFALRVRVLRGDDRATPVAGAQVTASAWMPEHNHGTTLQPDVAPQADGSATVTGLLLHMPGHWELRIGVAANGQMERVVFPVDLEP</sequence>
<keyword evidence="1" id="KW-0732">Signal</keyword>
<accession>A0A9X4BJG3</accession>
<evidence type="ECO:0000313" key="3">
    <source>
        <dbReference type="EMBL" id="MDC8014608.1"/>
    </source>
</evidence>
<protein>
    <submittedName>
        <fullName evidence="3">FixH family protein</fullName>
    </submittedName>
</protein>
<proteinExistence type="predicted"/>
<keyword evidence="4" id="KW-1185">Reference proteome</keyword>
<dbReference type="Pfam" id="PF13115">
    <property type="entry name" value="YtkA"/>
    <property type="match status" value="1"/>
</dbReference>
<reference evidence="3" key="1">
    <citation type="submission" date="2023-02" db="EMBL/GenBank/DDBJ databases">
        <title>Tahibacter soli sp. nov. isolated from soil.</title>
        <authorList>
            <person name="Baek J.H."/>
            <person name="Lee J.K."/>
            <person name="Choi D.G."/>
            <person name="Jeon C.O."/>
        </authorList>
    </citation>
    <scope>NUCLEOTIDE SEQUENCE</scope>
    <source>
        <strain evidence="3">BL</strain>
    </source>
</reference>
<dbReference type="AlphaFoldDB" id="A0A9X4BJG3"/>
<gene>
    <name evidence="3" type="ORF">OD750_018840</name>
</gene>
<comment type="caution">
    <text evidence="3">The sequence shown here is derived from an EMBL/GenBank/DDBJ whole genome shotgun (WGS) entry which is preliminary data.</text>
</comment>
<feature type="domain" description="YtkA-like" evidence="2">
    <location>
        <begin position="58"/>
        <end position="112"/>
    </location>
</feature>
<feature type="signal peptide" evidence="1">
    <location>
        <begin position="1"/>
        <end position="18"/>
    </location>
</feature>
<evidence type="ECO:0000313" key="4">
    <source>
        <dbReference type="Proteomes" id="UP001139971"/>
    </source>
</evidence>
<dbReference type="RefSeq" id="WP_263542177.1">
    <property type="nucleotide sequence ID" value="NZ_JAOVZO020000018.1"/>
</dbReference>
<dbReference type="InterPro" id="IPR032693">
    <property type="entry name" value="YtkA-like_dom"/>
</dbReference>
<evidence type="ECO:0000256" key="1">
    <source>
        <dbReference type="SAM" id="SignalP"/>
    </source>
</evidence>
<evidence type="ECO:0000259" key="2">
    <source>
        <dbReference type="Pfam" id="PF13115"/>
    </source>
</evidence>
<organism evidence="3 4">
    <name type="scientific">Tahibacter soli</name>
    <dbReference type="NCBI Taxonomy" id="2983605"/>
    <lineage>
        <taxon>Bacteria</taxon>
        <taxon>Pseudomonadati</taxon>
        <taxon>Pseudomonadota</taxon>
        <taxon>Gammaproteobacteria</taxon>
        <taxon>Lysobacterales</taxon>
        <taxon>Rhodanobacteraceae</taxon>
        <taxon>Tahibacter</taxon>
    </lineage>
</organism>
<name>A0A9X4BJG3_9GAMM</name>